<reference evidence="8 9" key="1">
    <citation type="submission" date="2024-01" db="EMBL/GenBank/DDBJ databases">
        <title>novel species in genus Adlercreutzia.</title>
        <authorList>
            <person name="Liu X."/>
        </authorList>
    </citation>
    <scope>NUCLEOTIDE SEQUENCE [LARGE SCALE GENOMIC DNA]</scope>
    <source>
        <strain evidence="8 9">R22</strain>
    </source>
</reference>
<feature type="transmembrane region" description="Helical" evidence="7">
    <location>
        <begin position="149"/>
        <end position="176"/>
    </location>
</feature>
<feature type="transmembrane region" description="Helical" evidence="7">
    <location>
        <begin position="117"/>
        <end position="137"/>
    </location>
</feature>
<gene>
    <name evidence="8" type="primary">nrfD</name>
    <name evidence="8" type="ORF">VJ920_06140</name>
</gene>
<sequence length="299" mass="32116">MGVEFEPVWDSIIAWYLFLAGLGGGAFASAAFLRWKHPEARFMRRAGHLIAPVVVIVGLLLLIVDAKGGLYNPWRFVFLLTNFNSVMTWGVVFLSVFTIVSLIAVLMDFLKKEMPCWLEIVGVVFAVAVAMYTGALLGVCKPFPLWNSALLPVLFLVSAFSTGAALVLAVGALFAGKEFDEVGLFKKAHFCLPLIEIVLVALLLFVTSSTSLAGWNSVASLVSGEWALQFWLVFVVLGLVLPSIIDGILLFAVSPQVEESRGAHGLSALVGLGVLVGGYFLRYLIVVAALPITVVAAAL</sequence>
<evidence type="ECO:0000256" key="7">
    <source>
        <dbReference type="SAM" id="Phobius"/>
    </source>
</evidence>
<evidence type="ECO:0000256" key="4">
    <source>
        <dbReference type="ARBA" id="ARBA00022692"/>
    </source>
</evidence>
<feature type="transmembrane region" description="Helical" evidence="7">
    <location>
        <begin position="265"/>
        <end position="298"/>
    </location>
</feature>
<evidence type="ECO:0000256" key="6">
    <source>
        <dbReference type="ARBA" id="ARBA00023136"/>
    </source>
</evidence>
<evidence type="ECO:0000256" key="1">
    <source>
        <dbReference type="ARBA" id="ARBA00004651"/>
    </source>
</evidence>
<dbReference type="PANTHER" id="PTHR34856:SF2">
    <property type="entry name" value="PROTEIN NRFD"/>
    <property type="match status" value="1"/>
</dbReference>
<comment type="caution">
    <text evidence="8">The sequence shown here is derived from an EMBL/GenBank/DDBJ whole genome shotgun (WGS) entry which is preliminary data.</text>
</comment>
<evidence type="ECO:0000313" key="8">
    <source>
        <dbReference type="EMBL" id="MEC4294882.1"/>
    </source>
</evidence>
<evidence type="ECO:0000256" key="5">
    <source>
        <dbReference type="ARBA" id="ARBA00022989"/>
    </source>
</evidence>
<dbReference type="PANTHER" id="PTHR34856">
    <property type="entry name" value="PROTEIN NRFD"/>
    <property type="match status" value="1"/>
</dbReference>
<dbReference type="InterPro" id="IPR005614">
    <property type="entry name" value="NrfD-like"/>
</dbReference>
<dbReference type="InterPro" id="IPR052049">
    <property type="entry name" value="Electron_transfer_protein"/>
</dbReference>
<dbReference type="Proteomes" id="UP001343724">
    <property type="component" value="Unassembled WGS sequence"/>
</dbReference>
<name>A0ABU6IYE5_9ACTN</name>
<accession>A0ABU6IYE5</accession>
<keyword evidence="5 7" id="KW-1133">Transmembrane helix</keyword>
<proteinExistence type="inferred from homology"/>
<dbReference type="RefSeq" id="WP_326454605.1">
    <property type="nucleotide sequence ID" value="NZ_JAYMFH010000005.1"/>
</dbReference>
<feature type="transmembrane region" description="Helical" evidence="7">
    <location>
        <begin position="47"/>
        <end position="66"/>
    </location>
</feature>
<dbReference type="EMBL" id="JAYMFH010000005">
    <property type="protein sequence ID" value="MEC4294882.1"/>
    <property type="molecule type" value="Genomic_DNA"/>
</dbReference>
<feature type="transmembrane region" description="Helical" evidence="7">
    <location>
        <begin position="86"/>
        <end position="110"/>
    </location>
</feature>
<keyword evidence="4 7" id="KW-0812">Transmembrane</keyword>
<comment type="subcellular location">
    <subcellularLocation>
        <location evidence="1">Cell membrane</location>
        <topology evidence="1">Multi-pass membrane protein</topology>
    </subcellularLocation>
</comment>
<dbReference type="Gene3D" id="1.20.1630.10">
    <property type="entry name" value="Formate dehydrogenase/DMSO reductase domain"/>
    <property type="match status" value="1"/>
</dbReference>
<feature type="transmembrane region" description="Helical" evidence="7">
    <location>
        <begin position="12"/>
        <end position="35"/>
    </location>
</feature>
<keyword evidence="9" id="KW-1185">Reference proteome</keyword>
<feature type="transmembrane region" description="Helical" evidence="7">
    <location>
        <begin position="188"/>
        <end position="208"/>
    </location>
</feature>
<organism evidence="8 9">
    <name type="scientific">Adlercreutzia shanghongiae</name>
    <dbReference type="NCBI Taxonomy" id="3111773"/>
    <lineage>
        <taxon>Bacteria</taxon>
        <taxon>Bacillati</taxon>
        <taxon>Actinomycetota</taxon>
        <taxon>Coriobacteriia</taxon>
        <taxon>Eggerthellales</taxon>
        <taxon>Eggerthellaceae</taxon>
        <taxon>Adlercreutzia</taxon>
    </lineage>
</organism>
<dbReference type="Pfam" id="PF03916">
    <property type="entry name" value="NrfD"/>
    <property type="match status" value="1"/>
</dbReference>
<evidence type="ECO:0000256" key="3">
    <source>
        <dbReference type="ARBA" id="ARBA00022475"/>
    </source>
</evidence>
<evidence type="ECO:0000313" key="9">
    <source>
        <dbReference type="Proteomes" id="UP001343724"/>
    </source>
</evidence>
<evidence type="ECO:0000256" key="2">
    <source>
        <dbReference type="ARBA" id="ARBA00008929"/>
    </source>
</evidence>
<keyword evidence="3" id="KW-1003">Cell membrane</keyword>
<feature type="transmembrane region" description="Helical" evidence="7">
    <location>
        <begin position="228"/>
        <end position="253"/>
    </location>
</feature>
<keyword evidence="6 7" id="KW-0472">Membrane</keyword>
<comment type="similarity">
    <text evidence="2">Belongs to the NrfD family.</text>
</comment>
<protein>
    <submittedName>
        <fullName evidence="8">NrfD/PsrC family molybdoenzyme membrane anchor subunit</fullName>
    </submittedName>
</protein>